<feature type="domain" description="DUF202" evidence="7">
    <location>
        <begin position="72"/>
        <end position="154"/>
    </location>
</feature>
<keyword evidence="9" id="KW-1185">Reference proteome</keyword>
<dbReference type="EMBL" id="AAYY01000002">
    <property type="protein sequence ID" value="EDP44848.1"/>
    <property type="molecule type" value="Genomic_DNA"/>
</dbReference>
<keyword evidence="3 6" id="KW-1133">Transmembrane helix</keyword>
<keyword evidence="2 6" id="KW-0812">Transmembrane</keyword>
<sequence length="194" mass="21654">MSSTDVRPTNNYFSRIYERASELVNQVKNVAAEEARPLLHGESHASYQGTQDNSVPVPKPRPVQTPVKVEAKVWFANERTWISWLRASLLIGTLALALFNSASYYDPKPSTSPDVPDVPGNPAAAKVVRVFGMVYAFISAFVLLWGLYSYQRRVTLIKMRWPGSFDDLIGPPVVCVVTFIAVLANFIIAVHQRM</sequence>
<feature type="compositionally biased region" description="Polar residues" evidence="5">
    <location>
        <begin position="45"/>
        <end position="54"/>
    </location>
</feature>
<dbReference type="OrthoDB" id="2243669at2759"/>
<dbReference type="OMA" id="MHRIRRY"/>
<dbReference type="AlphaFoldDB" id="A8PUC7"/>
<proteinExistence type="predicted"/>
<dbReference type="InterPro" id="IPR051572">
    <property type="entry name" value="VTC_Complex_Subunit"/>
</dbReference>
<evidence type="ECO:0000313" key="8">
    <source>
        <dbReference type="EMBL" id="EDP44848.1"/>
    </source>
</evidence>
<feature type="region of interest" description="Disordered" evidence="5">
    <location>
        <begin position="41"/>
        <end position="62"/>
    </location>
</feature>
<dbReference type="InterPro" id="IPR003807">
    <property type="entry name" value="DUF202"/>
</dbReference>
<evidence type="ECO:0000256" key="6">
    <source>
        <dbReference type="SAM" id="Phobius"/>
    </source>
</evidence>
<dbReference type="Pfam" id="PF02656">
    <property type="entry name" value="DUF202"/>
    <property type="match status" value="1"/>
</dbReference>
<organism evidence="8 9">
    <name type="scientific">Malassezia globosa (strain ATCC MYA-4612 / CBS 7966)</name>
    <name type="common">Dandruff-associated fungus</name>
    <dbReference type="NCBI Taxonomy" id="425265"/>
    <lineage>
        <taxon>Eukaryota</taxon>
        <taxon>Fungi</taxon>
        <taxon>Dikarya</taxon>
        <taxon>Basidiomycota</taxon>
        <taxon>Ustilaginomycotina</taxon>
        <taxon>Malasseziomycetes</taxon>
        <taxon>Malasseziales</taxon>
        <taxon>Malasseziaceae</taxon>
        <taxon>Malassezia</taxon>
    </lineage>
</organism>
<feature type="transmembrane region" description="Helical" evidence="6">
    <location>
        <begin position="130"/>
        <end position="148"/>
    </location>
</feature>
<name>A8PUC7_MALGO</name>
<gene>
    <name evidence="8" type="ORF">MGL_0655</name>
</gene>
<evidence type="ECO:0000256" key="5">
    <source>
        <dbReference type="SAM" id="MobiDB-lite"/>
    </source>
</evidence>
<dbReference type="RefSeq" id="XP_001732062.1">
    <property type="nucleotide sequence ID" value="XM_001732010.1"/>
</dbReference>
<comment type="caution">
    <text evidence="8">The sequence shown here is derived from an EMBL/GenBank/DDBJ whole genome shotgun (WGS) entry which is preliminary data.</text>
</comment>
<evidence type="ECO:0000256" key="1">
    <source>
        <dbReference type="ARBA" id="ARBA00004127"/>
    </source>
</evidence>
<comment type="subcellular location">
    <subcellularLocation>
        <location evidence="1">Endomembrane system</location>
        <topology evidence="1">Multi-pass membrane protein</topology>
    </subcellularLocation>
</comment>
<evidence type="ECO:0000256" key="2">
    <source>
        <dbReference type="ARBA" id="ARBA00022692"/>
    </source>
</evidence>
<dbReference type="PANTHER" id="PTHR46140:SF2">
    <property type="entry name" value="VACUOLAR TRANSPORTER CHAPERONE 3 COMPLEX SUBUNIT 3-RELATED"/>
    <property type="match status" value="1"/>
</dbReference>
<reference evidence="8 9" key="1">
    <citation type="journal article" date="2007" name="Proc. Natl. Acad. Sci. U.S.A.">
        <title>Dandruff-associated Malassezia genomes reveal convergent and divergent virulence traits shared with plant and human fungal pathogens.</title>
        <authorList>
            <person name="Xu J."/>
            <person name="Saunders C.W."/>
            <person name="Hu P."/>
            <person name="Grant R.A."/>
            <person name="Boekhout T."/>
            <person name="Kuramae E.E."/>
            <person name="Kronstad J.W."/>
            <person name="Deangelis Y.M."/>
            <person name="Reeder N.L."/>
            <person name="Johnstone K.R."/>
            <person name="Leland M."/>
            <person name="Fieno A.M."/>
            <person name="Begley W.M."/>
            <person name="Sun Y."/>
            <person name="Lacey M.P."/>
            <person name="Chaudhary T."/>
            <person name="Keough T."/>
            <person name="Chu L."/>
            <person name="Sears R."/>
            <person name="Yuan B."/>
            <person name="Dawson T.L.Jr."/>
        </authorList>
    </citation>
    <scope>NUCLEOTIDE SEQUENCE [LARGE SCALE GENOMIC DNA]</scope>
    <source>
        <strain evidence="9">ATCC MYA-4612 / CBS 7966</strain>
    </source>
</reference>
<dbReference type="GO" id="GO:0033254">
    <property type="term" value="C:vacuolar transporter chaperone complex"/>
    <property type="evidence" value="ECO:0007669"/>
    <property type="project" value="TreeGrafter"/>
</dbReference>
<dbReference type="STRING" id="425265.A8PUC7"/>
<feature type="transmembrane region" description="Helical" evidence="6">
    <location>
        <begin position="81"/>
        <end position="99"/>
    </location>
</feature>
<keyword evidence="4 6" id="KW-0472">Membrane</keyword>
<protein>
    <recommendedName>
        <fullName evidence="7">DUF202 domain-containing protein</fullName>
    </recommendedName>
</protein>
<accession>A8PUC7</accession>
<evidence type="ECO:0000313" key="9">
    <source>
        <dbReference type="Proteomes" id="UP000008837"/>
    </source>
</evidence>
<dbReference type="Proteomes" id="UP000008837">
    <property type="component" value="Unassembled WGS sequence"/>
</dbReference>
<dbReference type="PANTHER" id="PTHR46140">
    <property type="entry name" value="VACUOLAR TRANSPORTER CHAPERONE 1-RELATED"/>
    <property type="match status" value="1"/>
</dbReference>
<feature type="transmembrane region" description="Helical" evidence="6">
    <location>
        <begin position="168"/>
        <end position="190"/>
    </location>
</feature>
<evidence type="ECO:0000259" key="7">
    <source>
        <dbReference type="Pfam" id="PF02656"/>
    </source>
</evidence>
<dbReference type="KEGG" id="mgl:MGL_0655"/>
<evidence type="ECO:0000256" key="4">
    <source>
        <dbReference type="ARBA" id="ARBA00023136"/>
    </source>
</evidence>
<dbReference type="InParanoid" id="A8PUC7"/>
<evidence type="ECO:0000256" key="3">
    <source>
        <dbReference type="ARBA" id="ARBA00022989"/>
    </source>
</evidence>
<dbReference type="GeneID" id="5856358"/>
<dbReference type="GO" id="GO:0012505">
    <property type="term" value="C:endomembrane system"/>
    <property type="evidence" value="ECO:0007669"/>
    <property type="project" value="UniProtKB-SubCell"/>
</dbReference>
<dbReference type="VEuPathDB" id="FungiDB:MGL_0655"/>
<dbReference type="GO" id="GO:0000329">
    <property type="term" value="C:fungal-type vacuole membrane"/>
    <property type="evidence" value="ECO:0007669"/>
    <property type="project" value="TreeGrafter"/>
</dbReference>